<evidence type="ECO:0000313" key="6">
    <source>
        <dbReference type="Proteomes" id="UP000037977"/>
    </source>
</evidence>
<sequence length="198" mass="22333">MSNRQVQKERRKALILECALDLFIRKGYGETKVADIAKAADMSMGLLFHYFESKEKLYETLILIGCEKLKMDFSPLDEEQPLAIFKKAVEDIFNMIKTNSFAAKMFVLMESAQHLDSLAPDLKEKLAEATKLMEKSALIIEKGQLQGDIKQGNAQALAVAFWCSIQSIAQYIALHPETPCPDPMWIIAILDNKEASYP</sequence>
<name>A0A0M9DIY9_9BACI</name>
<evidence type="ECO:0000259" key="4">
    <source>
        <dbReference type="PROSITE" id="PS50977"/>
    </source>
</evidence>
<comment type="caution">
    <text evidence="5">The sequence shown here is derived from an EMBL/GenBank/DDBJ whole genome shotgun (WGS) entry which is preliminary data.</text>
</comment>
<dbReference type="PATRIC" id="fig|33935.3.peg.2741"/>
<dbReference type="GO" id="GO:0003677">
    <property type="term" value="F:DNA binding"/>
    <property type="evidence" value="ECO:0007669"/>
    <property type="project" value="UniProtKB-UniRule"/>
</dbReference>
<keyword evidence="1" id="KW-0678">Repressor</keyword>
<dbReference type="Pfam" id="PF00440">
    <property type="entry name" value="TetR_N"/>
    <property type="match status" value="1"/>
</dbReference>
<reference evidence="5 6" key="1">
    <citation type="submission" date="2015-07" db="EMBL/GenBank/DDBJ databases">
        <title>Genome sequencing project for genomic taxonomy and phylogenomics of Bacillus-like bacteria.</title>
        <authorList>
            <person name="Liu B."/>
            <person name="Wang J."/>
            <person name="Zhu Y."/>
            <person name="Liu G."/>
            <person name="Chen Q."/>
            <person name="Chen Z."/>
            <person name="Che J."/>
            <person name="Ge C."/>
            <person name="Shi H."/>
            <person name="Pan Z."/>
            <person name="Liu X."/>
        </authorList>
    </citation>
    <scope>NUCLEOTIDE SEQUENCE [LARGE SCALE GENOMIC DNA]</scope>
    <source>
        <strain evidence="5 6">DSM 54</strain>
    </source>
</reference>
<dbReference type="PANTHER" id="PTHR43479:SF11">
    <property type="entry name" value="ACREF_ENVCD OPERON REPRESSOR-RELATED"/>
    <property type="match status" value="1"/>
</dbReference>
<feature type="domain" description="HTH tetR-type" evidence="4">
    <location>
        <begin position="9"/>
        <end position="69"/>
    </location>
</feature>
<proteinExistence type="predicted"/>
<feature type="DNA-binding region" description="H-T-H motif" evidence="3">
    <location>
        <begin position="32"/>
        <end position="51"/>
    </location>
</feature>
<dbReference type="STRING" id="33935.ADM90_19580"/>
<dbReference type="PROSITE" id="PS50977">
    <property type="entry name" value="HTH_TETR_2"/>
    <property type="match status" value="1"/>
</dbReference>
<gene>
    <name evidence="5" type="ORF">ADM90_19580</name>
</gene>
<dbReference type="PANTHER" id="PTHR43479">
    <property type="entry name" value="ACREF/ENVCD OPERON REPRESSOR-RELATED"/>
    <property type="match status" value="1"/>
</dbReference>
<organism evidence="5 6">
    <name type="scientific">Lysinibacillus macroides</name>
    <dbReference type="NCBI Taxonomy" id="33935"/>
    <lineage>
        <taxon>Bacteria</taxon>
        <taxon>Bacillati</taxon>
        <taxon>Bacillota</taxon>
        <taxon>Bacilli</taxon>
        <taxon>Bacillales</taxon>
        <taxon>Bacillaceae</taxon>
        <taxon>Lysinibacillus</taxon>
    </lineage>
</organism>
<dbReference type="InterPro" id="IPR001647">
    <property type="entry name" value="HTH_TetR"/>
</dbReference>
<dbReference type="PRINTS" id="PR00455">
    <property type="entry name" value="HTHTETR"/>
</dbReference>
<dbReference type="Proteomes" id="UP000037977">
    <property type="component" value="Unassembled WGS sequence"/>
</dbReference>
<evidence type="ECO:0000256" key="2">
    <source>
        <dbReference type="ARBA" id="ARBA00023125"/>
    </source>
</evidence>
<dbReference type="InterPro" id="IPR050624">
    <property type="entry name" value="HTH-type_Tx_Regulator"/>
</dbReference>
<dbReference type="RefSeq" id="WP_053996577.1">
    <property type="nucleotide sequence ID" value="NZ_CP065643.1"/>
</dbReference>
<evidence type="ECO:0000313" key="5">
    <source>
        <dbReference type="EMBL" id="KOY81330.1"/>
    </source>
</evidence>
<keyword evidence="2 3" id="KW-0238">DNA-binding</keyword>
<dbReference type="InterPro" id="IPR009057">
    <property type="entry name" value="Homeodomain-like_sf"/>
</dbReference>
<evidence type="ECO:0000256" key="1">
    <source>
        <dbReference type="ARBA" id="ARBA00022491"/>
    </source>
</evidence>
<dbReference type="Gene3D" id="1.10.357.10">
    <property type="entry name" value="Tetracycline Repressor, domain 2"/>
    <property type="match status" value="1"/>
</dbReference>
<keyword evidence="6" id="KW-1185">Reference proteome</keyword>
<dbReference type="EMBL" id="LGCI01000010">
    <property type="protein sequence ID" value="KOY81330.1"/>
    <property type="molecule type" value="Genomic_DNA"/>
</dbReference>
<accession>A0A0M9DIY9</accession>
<dbReference type="OrthoDB" id="9780939at2"/>
<dbReference type="SUPFAM" id="SSF48498">
    <property type="entry name" value="Tetracyclin repressor-like, C-terminal domain"/>
    <property type="match status" value="1"/>
</dbReference>
<dbReference type="SUPFAM" id="SSF46689">
    <property type="entry name" value="Homeodomain-like"/>
    <property type="match status" value="1"/>
</dbReference>
<dbReference type="InterPro" id="IPR036271">
    <property type="entry name" value="Tet_transcr_reg_TetR-rel_C_sf"/>
</dbReference>
<protein>
    <recommendedName>
        <fullName evidence="4">HTH tetR-type domain-containing protein</fullName>
    </recommendedName>
</protein>
<evidence type="ECO:0000256" key="3">
    <source>
        <dbReference type="PROSITE-ProRule" id="PRU00335"/>
    </source>
</evidence>
<dbReference type="AlphaFoldDB" id="A0A0M9DIY9"/>